<evidence type="ECO:0000313" key="2">
    <source>
        <dbReference type="Proteomes" id="UP000193642"/>
    </source>
</evidence>
<sequence length="89" mass="9902">MEDVEQMFGDVIEAMGGGGRERWMDVGLTESHKVSCRHTVALLGPNGTSDPPSNWKWYVGGVWREPGALERRIVMETLAHTIPPEQSHS</sequence>
<organism evidence="1 2">
    <name type="scientific">Rhizoclosmatium globosum</name>
    <dbReference type="NCBI Taxonomy" id="329046"/>
    <lineage>
        <taxon>Eukaryota</taxon>
        <taxon>Fungi</taxon>
        <taxon>Fungi incertae sedis</taxon>
        <taxon>Chytridiomycota</taxon>
        <taxon>Chytridiomycota incertae sedis</taxon>
        <taxon>Chytridiomycetes</taxon>
        <taxon>Chytridiales</taxon>
        <taxon>Chytriomycetaceae</taxon>
        <taxon>Rhizoclosmatium</taxon>
    </lineage>
</organism>
<dbReference type="Proteomes" id="UP000193642">
    <property type="component" value="Unassembled WGS sequence"/>
</dbReference>
<dbReference type="AlphaFoldDB" id="A0A1Y2C0M5"/>
<comment type="caution">
    <text evidence="1">The sequence shown here is derived from an EMBL/GenBank/DDBJ whole genome shotgun (WGS) entry which is preliminary data.</text>
</comment>
<gene>
    <name evidence="1" type="ORF">BCR33DRAFT_719697</name>
</gene>
<name>A0A1Y2C0M5_9FUNG</name>
<keyword evidence="2" id="KW-1185">Reference proteome</keyword>
<reference evidence="1 2" key="1">
    <citation type="submission" date="2016-07" db="EMBL/GenBank/DDBJ databases">
        <title>Pervasive Adenine N6-methylation of Active Genes in Fungi.</title>
        <authorList>
            <consortium name="DOE Joint Genome Institute"/>
            <person name="Mondo S.J."/>
            <person name="Dannebaum R.O."/>
            <person name="Kuo R.C."/>
            <person name="Labutti K."/>
            <person name="Haridas S."/>
            <person name="Kuo A."/>
            <person name="Salamov A."/>
            <person name="Ahrendt S.R."/>
            <person name="Lipzen A."/>
            <person name="Sullivan W."/>
            <person name="Andreopoulos W.B."/>
            <person name="Clum A."/>
            <person name="Lindquist E."/>
            <person name="Daum C."/>
            <person name="Ramamoorthy G.K."/>
            <person name="Gryganskyi A."/>
            <person name="Culley D."/>
            <person name="Magnuson J.K."/>
            <person name="James T.Y."/>
            <person name="O'Malley M.A."/>
            <person name="Stajich J.E."/>
            <person name="Spatafora J.W."/>
            <person name="Visel A."/>
            <person name="Grigoriev I.V."/>
        </authorList>
    </citation>
    <scope>NUCLEOTIDE SEQUENCE [LARGE SCALE GENOMIC DNA]</scope>
    <source>
        <strain evidence="1 2">JEL800</strain>
    </source>
</reference>
<accession>A0A1Y2C0M5</accession>
<dbReference type="EMBL" id="MCGO01000037">
    <property type="protein sequence ID" value="ORY39865.1"/>
    <property type="molecule type" value="Genomic_DNA"/>
</dbReference>
<evidence type="ECO:0000313" key="1">
    <source>
        <dbReference type="EMBL" id="ORY39865.1"/>
    </source>
</evidence>
<protein>
    <submittedName>
        <fullName evidence="1">Uncharacterized protein</fullName>
    </submittedName>
</protein>
<proteinExistence type="predicted"/>